<evidence type="ECO:0000256" key="7">
    <source>
        <dbReference type="ARBA" id="ARBA00023065"/>
    </source>
</evidence>
<evidence type="ECO:0000313" key="13">
    <source>
        <dbReference type="EMBL" id="MBE9397511.1"/>
    </source>
</evidence>
<evidence type="ECO:0000256" key="10">
    <source>
        <dbReference type="ARBA" id="ARBA00023237"/>
    </source>
</evidence>
<keyword evidence="14" id="KW-1185">Reference proteome</keyword>
<evidence type="ECO:0000256" key="4">
    <source>
        <dbReference type="ARBA" id="ARBA00022452"/>
    </source>
</evidence>
<keyword evidence="3" id="KW-0813">Transport</keyword>
<keyword evidence="7" id="KW-0406">Ion transport</keyword>
<accession>A0A8J7K6V1</accession>
<reference evidence="13" key="1">
    <citation type="submission" date="2020-10" db="EMBL/GenBank/DDBJ databases">
        <title>Bacterium isolated from coastal waters sediment.</title>
        <authorList>
            <person name="Chen R.-J."/>
            <person name="Lu D.-C."/>
            <person name="Zhu K.-L."/>
            <person name="Du Z.-J."/>
        </authorList>
    </citation>
    <scope>NUCLEOTIDE SEQUENCE</scope>
    <source>
        <strain evidence="13">N1Y112</strain>
    </source>
</reference>
<keyword evidence="10" id="KW-0998">Cell outer membrane</keyword>
<sequence>MLMKKSIIALAVAGALTAPIAAQADATLYGSLRLNLSNYDSTGLDFTDNASRIGIKGSTELFSGAKAIFQWEQFVSTETGALGYQKTQGNGGRLASIGITGDFGTVNAGRQWSPFAIWTVFPTDILVNSDNSGNTGYQPGLHRLSNTVAYISPAMNGLQVAAVLIANNNDKAATSSAAIATQADVDAGNAATVGQVFNKTTTASDDSEDLDAYNLAVKYSVDGLTLAASTIGLEPSGQSVNSVAASYTTGGLYVAARYQDDETAGAGNEDSYELAAKYTMDKTTVAANFIDNDNVADDAYSLEVSQKLGKAATAFVGYYDKGADDSLAVGYRVDF</sequence>
<dbReference type="GO" id="GO:0015288">
    <property type="term" value="F:porin activity"/>
    <property type="evidence" value="ECO:0007669"/>
    <property type="project" value="UniProtKB-KW"/>
</dbReference>
<evidence type="ECO:0000313" key="14">
    <source>
        <dbReference type="Proteomes" id="UP000640333"/>
    </source>
</evidence>
<gene>
    <name evidence="13" type="ORF">IOQ59_09590</name>
</gene>
<keyword evidence="5" id="KW-0812">Transmembrane</keyword>
<dbReference type="InterPro" id="IPR023614">
    <property type="entry name" value="Porin_dom_sf"/>
</dbReference>
<dbReference type="Proteomes" id="UP000640333">
    <property type="component" value="Unassembled WGS sequence"/>
</dbReference>
<dbReference type="PRINTS" id="PR00184">
    <property type="entry name" value="NEISSPPORIN"/>
</dbReference>
<keyword evidence="9" id="KW-0472">Membrane</keyword>
<keyword evidence="6 11" id="KW-0732">Signal</keyword>
<evidence type="ECO:0000256" key="8">
    <source>
        <dbReference type="ARBA" id="ARBA00023114"/>
    </source>
</evidence>
<dbReference type="GO" id="GO:0006811">
    <property type="term" value="P:monoatomic ion transport"/>
    <property type="evidence" value="ECO:0007669"/>
    <property type="project" value="UniProtKB-KW"/>
</dbReference>
<proteinExistence type="predicted"/>
<dbReference type="InterPro" id="IPR033900">
    <property type="entry name" value="Gram_neg_porin_domain"/>
</dbReference>
<dbReference type="CDD" id="cd00342">
    <property type="entry name" value="gram_neg_porins"/>
    <property type="match status" value="1"/>
</dbReference>
<comment type="subcellular location">
    <subcellularLocation>
        <location evidence="1">Cell outer membrane</location>
        <topology evidence="1">Multi-pass membrane protein</topology>
    </subcellularLocation>
</comment>
<dbReference type="SUPFAM" id="SSF56935">
    <property type="entry name" value="Porins"/>
    <property type="match status" value="1"/>
</dbReference>
<keyword evidence="8" id="KW-0626">Porin</keyword>
<evidence type="ECO:0000256" key="5">
    <source>
        <dbReference type="ARBA" id="ARBA00022692"/>
    </source>
</evidence>
<evidence type="ECO:0000256" key="3">
    <source>
        <dbReference type="ARBA" id="ARBA00022448"/>
    </source>
</evidence>
<dbReference type="PANTHER" id="PTHR34501:SF9">
    <property type="entry name" value="MAJOR OUTER MEMBRANE PROTEIN P.IA"/>
    <property type="match status" value="1"/>
</dbReference>
<evidence type="ECO:0000256" key="6">
    <source>
        <dbReference type="ARBA" id="ARBA00022729"/>
    </source>
</evidence>
<dbReference type="Gene3D" id="2.40.160.10">
    <property type="entry name" value="Porin"/>
    <property type="match status" value="2"/>
</dbReference>
<comment type="subunit">
    <text evidence="2">Homotrimer.</text>
</comment>
<dbReference type="PANTHER" id="PTHR34501">
    <property type="entry name" value="PROTEIN YDDL-RELATED"/>
    <property type="match status" value="1"/>
</dbReference>
<dbReference type="InterPro" id="IPR002299">
    <property type="entry name" value="Porin_Neis"/>
</dbReference>
<dbReference type="GO" id="GO:0046930">
    <property type="term" value="C:pore complex"/>
    <property type="evidence" value="ECO:0007669"/>
    <property type="project" value="UniProtKB-KW"/>
</dbReference>
<dbReference type="EMBL" id="JADEYS010000008">
    <property type="protein sequence ID" value="MBE9397511.1"/>
    <property type="molecule type" value="Genomic_DNA"/>
</dbReference>
<feature type="domain" description="Porin" evidence="12">
    <location>
        <begin position="9"/>
        <end position="324"/>
    </location>
</feature>
<evidence type="ECO:0000259" key="12">
    <source>
        <dbReference type="Pfam" id="PF13609"/>
    </source>
</evidence>
<evidence type="ECO:0000256" key="11">
    <source>
        <dbReference type="SAM" id="SignalP"/>
    </source>
</evidence>
<organism evidence="13 14">
    <name type="scientific">Pontibacterium sinense</name>
    <dbReference type="NCBI Taxonomy" id="2781979"/>
    <lineage>
        <taxon>Bacteria</taxon>
        <taxon>Pseudomonadati</taxon>
        <taxon>Pseudomonadota</taxon>
        <taxon>Gammaproteobacteria</taxon>
        <taxon>Oceanospirillales</taxon>
        <taxon>Oceanospirillaceae</taxon>
        <taxon>Pontibacterium</taxon>
    </lineage>
</organism>
<evidence type="ECO:0000256" key="9">
    <source>
        <dbReference type="ARBA" id="ARBA00023136"/>
    </source>
</evidence>
<name>A0A8J7K6V1_9GAMM</name>
<evidence type="ECO:0000256" key="2">
    <source>
        <dbReference type="ARBA" id="ARBA00011233"/>
    </source>
</evidence>
<dbReference type="AlphaFoldDB" id="A0A8J7K6V1"/>
<keyword evidence="4" id="KW-1134">Transmembrane beta strand</keyword>
<feature type="chain" id="PRO_5035254126" evidence="11">
    <location>
        <begin position="25"/>
        <end position="335"/>
    </location>
</feature>
<feature type="signal peptide" evidence="11">
    <location>
        <begin position="1"/>
        <end position="24"/>
    </location>
</feature>
<dbReference type="Pfam" id="PF13609">
    <property type="entry name" value="Porin_4"/>
    <property type="match status" value="1"/>
</dbReference>
<dbReference type="GO" id="GO:0009279">
    <property type="term" value="C:cell outer membrane"/>
    <property type="evidence" value="ECO:0007669"/>
    <property type="project" value="UniProtKB-SubCell"/>
</dbReference>
<dbReference type="InterPro" id="IPR050298">
    <property type="entry name" value="Gram-neg_bact_OMP"/>
</dbReference>
<protein>
    <submittedName>
        <fullName evidence="13">Porin</fullName>
    </submittedName>
</protein>
<evidence type="ECO:0000256" key="1">
    <source>
        <dbReference type="ARBA" id="ARBA00004571"/>
    </source>
</evidence>
<comment type="caution">
    <text evidence="13">The sequence shown here is derived from an EMBL/GenBank/DDBJ whole genome shotgun (WGS) entry which is preliminary data.</text>
</comment>